<dbReference type="AlphaFoldDB" id="A0A1H6H2H4"/>
<dbReference type="PANTHER" id="PTHR43798">
    <property type="entry name" value="MONOACYLGLYCEROL LIPASE"/>
    <property type="match status" value="1"/>
</dbReference>
<name>A0A1H6H2H4_CHRCI</name>
<reference evidence="2 3" key="1">
    <citation type="submission" date="2016-10" db="EMBL/GenBank/DDBJ databases">
        <authorList>
            <person name="de Groot N.N."/>
        </authorList>
    </citation>
    <scope>NUCLEOTIDE SEQUENCE [LARGE SCALE GENOMIC DNA]</scope>
    <source>
        <strain evidence="2 3">DSM 23031</strain>
    </source>
</reference>
<dbReference type="STRING" id="680127.SAMN05421593_1129"/>
<evidence type="ECO:0000313" key="3">
    <source>
        <dbReference type="Proteomes" id="UP000198561"/>
    </source>
</evidence>
<dbReference type="InterPro" id="IPR050266">
    <property type="entry name" value="AB_hydrolase_sf"/>
</dbReference>
<proteinExistence type="predicted"/>
<dbReference type="InterPro" id="IPR000073">
    <property type="entry name" value="AB_hydrolase_1"/>
</dbReference>
<dbReference type="EMBL" id="FNWQ01000001">
    <property type="protein sequence ID" value="SEH29646.1"/>
    <property type="molecule type" value="Genomic_DNA"/>
</dbReference>
<sequence>MKQTTVFRSEIHKKRVLEHYDNALANFKGNIRQQMVSTNFGQTHVLSYGNEDHPKLILLHGANSNAASWMKDFALYSKEYKVYAIDIIGEPGKSEPNRLPYDGNYYSNWLNEVFRQLKITEASLVGLSQGGWLAVKFAARYPEKVSKLVLLSPGGIVKTKLSFVLKAIFFSLLGAAGKRKINKLITGSQKIDQPVLDFMNLMQSSVDARIDKEYIFSDEELKSMTMPVFFIGGADDAVRDSRQIKERLEGLLPDFECYIDPDKGHVLIGLADTINAFLLRRRND</sequence>
<accession>A0A1H6H2H4</accession>
<evidence type="ECO:0000259" key="1">
    <source>
        <dbReference type="Pfam" id="PF00561"/>
    </source>
</evidence>
<dbReference type="PRINTS" id="PR00111">
    <property type="entry name" value="ABHYDROLASE"/>
</dbReference>
<feature type="domain" description="AB hydrolase-1" evidence="1">
    <location>
        <begin position="56"/>
        <end position="153"/>
    </location>
</feature>
<dbReference type="OrthoDB" id="5513277at2"/>
<gene>
    <name evidence="2" type="ORF">SAMN05421593_1129</name>
</gene>
<dbReference type="PANTHER" id="PTHR43798:SF33">
    <property type="entry name" value="HYDROLASE, PUTATIVE (AFU_ORTHOLOGUE AFUA_2G14860)-RELATED"/>
    <property type="match status" value="1"/>
</dbReference>
<evidence type="ECO:0000313" key="2">
    <source>
        <dbReference type="EMBL" id="SEH29646.1"/>
    </source>
</evidence>
<dbReference type="GO" id="GO:0016020">
    <property type="term" value="C:membrane"/>
    <property type="evidence" value="ECO:0007669"/>
    <property type="project" value="TreeGrafter"/>
</dbReference>
<dbReference type="Proteomes" id="UP000198561">
    <property type="component" value="Unassembled WGS sequence"/>
</dbReference>
<dbReference type="RefSeq" id="WP_089690289.1">
    <property type="nucleotide sequence ID" value="NZ_FNWQ01000001.1"/>
</dbReference>
<dbReference type="Pfam" id="PF00561">
    <property type="entry name" value="Abhydrolase_1"/>
    <property type="match status" value="1"/>
</dbReference>
<dbReference type="Gene3D" id="3.40.50.1820">
    <property type="entry name" value="alpha/beta hydrolase"/>
    <property type="match status" value="1"/>
</dbReference>
<dbReference type="SUPFAM" id="SSF53474">
    <property type="entry name" value="alpha/beta-Hydrolases"/>
    <property type="match status" value="1"/>
</dbReference>
<organism evidence="2 3">
    <name type="scientific">Chryseobacterium culicis</name>
    <dbReference type="NCBI Taxonomy" id="680127"/>
    <lineage>
        <taxon>Bacteria</taxon>
        <taxon>Pseudomonadati</taxon>
        <taxon>Bacteroidota</taxon>
        <taxon>Flavobacteriia</taxon>
        <taxon>Flavobacteriales</taxon>
        <taxon>Weeksellaceae</taxon>
        <taxon>Chryseobacterium group</taxon>
        <taxon>Chryseobacterium</taxon>
    </lineage>
</organism>
<protein>
    <submittedName>
        <fullName evidence="2">Pimeloyl-ACP methyl ester carboxylesterase</fullName>
    </submittedName>
</protein>
<dbReference type="InterPro" id="IPR029058">
    <property type="entry name" value="AB_hydrolase_fold"/>
</dbReference>